<organism evidence="3 4">
    <name type="scientific">Microbacterium resistens</name>
    <dbReference type="NCBI Taxonomy" id="156977"/>
    <lineage>
        <taxon>Bacteria</taxon>
        <taxon>Bacillati</taxon>
        <taxon>Actinomycetota</taxon>
        <taxon>Actinomycetes</taxon>
        <taxon>Micrococcales</taxon>
        <taxon>Microbacteriaceae</taxon>
        <taxon>Microbacterium</taxon>
    </lineage>
</organism>
<protein>
    <recommendedName>
        <fullName evidence="5">LGFP repeat-containing protein</fullName>
    </recommendedName>
</protein>
<dbReference type="RefSeq" id="WP_231821275.1">
    <property type="nucleotide sequence ID" value="NZ_CP082781.1"/>
</dbReference>
<dbReference type="PROSITE" id="PS51318">
    <property type="entry name" value="TAT"/>
    <property type="match status" value="1"/>
</dbReference>
<reference evidence="3 4" key="1">
    <citation type="submission" date="2023-01" db="EMBL/GenBank/DDBJ databases">
        <title>Characterization of estradiol degrading bacteria Microbacterium sp. MZT7 and reveal degrading genes through genome analysis.</title>
        <authorList>
            <person name="Hao P."/>
            <person name="Gao Y."/>
        </authorList>
    </citation>
    <scope>NUCLEOTIDE SEQUENCE [LARGE SCALE GENOMIC DNA]</scope>
    <source>
        <strain evidence="3 4">MZT7</strain>
    </source>
</reference>
<gene>
    <name evidence="3" type="ORF">K8F61_07960</name>
</gene>
<accession>A0ABY3RVI3</accession>
<sequence length="818" mass="87225">MRPHKTSPRRWVGIVAAVAVAAALLSASPATAAVPAALTADTAAATALPQDVPAAVRPAADLSQFRAGNIISDRVFTDAGTMTAGQIQSFFEGKVSSCRSGYTCLKDFRISSVNRPADSYCRGYSGASNELASTIIARVAQSCGINPQVLVVMLQKEQGLVTHTWPSQWRYDAALGQGCPDDAPCDPSFVGFFHQIYGAARQMKIYLEGEWFTWFAPGNTWNILYNPDRGCGSSPVYIENAATSALYYYTPYQPNAAALRAGYGEGDACSAYGNRNFYNYFTDWFGSTQGGTVPPRGLVRVPGQDAIYLINNGVKSHVQTAEDYAAFRSRLGDAVSVSASSLNAVPAGPAVRRYVHDPRSGTLFLLEADGTRHRFATPAQIELFGYSFPSYVNLEAAIMDKFTKGADVGSFIRSGSAPEIYQTQGGKKRYVSSIEAWREISKNTPGYVASMDPSAFGRVTAGAPVFARHSLARVAGKPEVYLTLPTGALVWVPNLPLAAELGATRMVMVSDLAVRSAPRRSGALSPVVACGTPRYLAASGRLNPLSGTDTGGFTVTALTAADCGWMPKSATSYTGRLFVQPKGTGDVFLLQRARLRHVQDYATLMRLNGNRPLRLAAWSPGTADWVGRAGPVLPDGAFVQFSGRGEVYRHRTGSVLQHVRDYATLLRLGGGVIPPIQTLPGAYRGSYTFGSPILRDGDIVRIADGAEVYVFESDALHHILTEEDLLRRGDGETPEIIEIPSEEADDYPIGDPAAPVEPAPVEPTPVEPAPEPAPSPEPTPEPTVVPSPEPTVEPTPAPSASPSPDVEPTPGSSDAPAE</sequence>
<feature type="chain" id="PRO_5045660782" description="LGFP repeat-containing protein" evidence="2">
    <location>
        <begin position="33"/>
        <end position="818"/>
    </location>
</feature>
<dbReference type="EMBL" id="CP082781">
    <property type="protein sequence ID" value="UGS28083.1"/>
    <property type="molecule type" value="Genomic_DNA"/>
</dbReference>
<evidence type="ECO:0000313" key="3">
    <source>
        <dbReference type="EMBL" id="UGS28083.1"/>
    </source>
</evidence>
<keyword evidence="4" id="KW-1185">Reference proteome</keyword>
<keyword evidence="2" id="KW-0732">Signal</keyword>
<feature type="signal peptide" evidence="2">
    <location>
        <begin position="1"/>
        <end position="32"/>
    </location>
</feature>
<name>A0ABY3RVI3_9MICO</name>
<evidence type="ECO:0008006" key="5">
    <source>
        <dbReference type="Google" id="ProtNLM"/>
    </source>
</evidence>
<evidence type="ECO:0000256" key="2">
    <source>
        <dbReference type="SAM" id="SignalP"/>
    </source>
</evidence>
<feature type="region of interest" description="Disordered" evidence="1">
    <location>
        <begin position="738"/>
        <end position="818"/>
    </location>
</feature>
<feature type="compositionally biased region" description="Acidic residues" evidence="1">
    <location>
        <begin position="738"/>
        <end position="748"/>
    </location>
</feature>
<feature type="compositionally biased region" description="Pro residues" evidence="1">
    <location>
        <begin position="755"/>
        <end position="807"/>
    </location>
</feature>
<proteinExistence type="predicted"/>
<dbReference type="Proteomes" id="UP001199642">
    <property type="component" value="Chromosome"/>
</dbReference>
<evidence type="ECO:0000313" key="4">
    <source>
        <dbReference type="Proteomes" id="UP001199642"/>
    </source>
</evidence>
<evidence type="ECO:0000256" key="1">
    <source>
        <dbReference type="SAM" id="MobiDB-lite"/>
    </source>
</evidence>
<dbReference type="InterPro" id="IPR006311">
    <property type="entry name" value="TAT_signal"/>
</dbReference>